<protein>
    <recommendedName>
        <fullName evidence="2">Ricin B lectin domain-containing protein</fullName>
    </recommendedName>
</protein>
<evidence type="ECO:0000313" key="4">
    <source>
        <dbReference type="Proteomes" id="UP000256269"/>
    </source>
</evidence>
<evidence type="ECO:0000259" key="2">
    <source>
        <dbReference type="Pfam" id="PF00652"/>
    </source>
</evidence>
<accession>A0A3E0H052</accession>
<dbReference type="CDD" id="cd00161">
    <property type="entry name" value="beta-trefoil_Ricin-like"/>
    <property type="match status" value="1"/>
</dbReference>
<feature type="signal peptide" evidence="1">
    <location>
        <begin position="1"/>
        <end position="32"/>
    </location>
</feature>
<feature type="domain" description="Ricin B lectin" evidence="2">
    <location>
        <begin position="408"/>
        <end position="522"/>
    </location>
</feature>
<dbReference type="Gene3D" id="2.80.10.50">
    <property type="match status" value="1"/>
</dbReference>
<organism evidence="3 4">
    <name type="scientific">Kutzneria buriramensis</name>
    <dbReference type="NCBI Taxonomy" id="1045776"/>
    <lineage>
        <taxon>Bacteria</taxon>
        <taxon>Bacillati</taxon>
        <taxon>Actinomycetota</taxon>
        <taxon>Actinomycetes</taxon>
        <taxon>Pseudonocardiales</taxon>
        <taxon>Pseudonocardiaceae</taxon>
        <taxon>Kutzneria</taxon>
    </lineage>
</organism>
<dbReference type="Pfam" id="PF00652">
    <property type="entry name" value="Ricin_B_lectin"/>
    <property type="match status" value="1"/>
</dbReference>
<feature type="chain" id="PRO_5017628615" description="Ricin B lectin domain-containing protein" evidence="1">
    <location>
        <begin position="33"/>
        <end position="525"/>
    </location>
</feature>
<sequence length="525" mass="56193">MRLLRALKSWKSVAVAVLSASVLAFTATPALAAGELNTISYAASAICLSGNLQYDYQSAESGTTKPTVTKPVRNANVALWGAEKSTDTPRQLTADYQYTAVSDGGFNLCYTPSATTSMSSMWVRFRTESTKLWKVTDTTGNPYTLDSTVLTNVSASTALGVLKPTATAARAWHAFDTVNLLWWSRNNPASICWSAHETNNNACTELNIQWTANSTDGTYYDLANTVHLAAVDPDSEHTVLHESGHFLMHRLYNGWWPTITNCNPHYINLASSRTCSWTEAFADSTAAYLLGDYRYVFPNGSSYSFTYTTGWHTGDQVQGNVDGSLLDLWRNVDGGWNSTITLLTSQTPSTFPDFWADRAAASPPLSTTGAALNFVAAHTIDYGPTIVGDGQYHGLTNGGGLALEHAGQCANSSNVVADLNAYDSTHASEKWKLDPNSDGTARIYDSCPTPLTLTAPTTAGAQATLTAFDPTSRYQKWKVTSNGSGNLTITNPATGYVLDSAAVSAGAAVTVNSASSANSQDWATL</sequence>
<dbReference type="AlphaFoldDB" id="A0A3E0H052"/>
<keyword evidence="4" id="KW-1185">Reference proteome</keyword>
<comment type="caution">
    <text evidence="3">The sequence shown here is derived from an EMBL/GenBank/DDBJ whole genome shotgun (WGS) entry which is preliminary data.</text>
</comment>
<dbReference type="SUPFAM" id="SSF50370">
    <property type="entry name" value="Ricin B-like lectins"/>
    <property type="match status" value="1"/>
</dbReference>
<evidence type="ECO:0000313" key="3">
    <source>
        <dbReference type="EMBL" id="REH36179.1"/>
    </source>
</evidence>
<keyword evidence="1" id="KW-0732">Signal</keyword>
<gene>
    <name evidence="3" type="ORF">BCF44_11648</name>
</gene>
<dbReference type="EMBL" id="QUNO01000016">
    <property type="protein sequence ID" value="REH36179.1"/>
    <property type="molecule type" value="Genomic_DNA"/>
</dbReference>
<dbReference type="InterPro" id="IPR035992">
    <property type="entry name" value="Ricin_B-like_lectins"/>
</dbReference>
<dbReference type="InterPro" id="IPR000772">
    <property type="entry name" value="Ricin_B_lectin"/>
</dbReference>
<evidence type="ECO:0000256" key="1">
    <source>
        <dbReference type="SAM" id="SignalP"/>
    </source>
</evidence>
<dbReference type="Proteomes" id="UP000256269">
    <property type="component" value="Unassembled WGS sequence"/>
</dbReference>
<dbReference type="PROSITE" id="PS50231">
    <property type="entry name" value="RICIN_B_LECTIN"/>
    <property type="match status" value="1"/>
</dbReference>
<proteinExistence type="predicted"/>
<dbReference type="RefSeq" id="WP_170217976.1">
    <property type="nucleotide sequence ID" value="NZ_CP144375.1"/>
</dbReference>
<name>A0A3E0H052_9PSEU</name>
<reference evidence="3 4" key="1">
    <citation type="submission" date="2018-08" db="EMBL/GenBank/DDBJ databases">
        <title>Genomic Encyclopedia of Archaeal and Bacterial Type Strains, Phase II (KMG-II): from individual species to whole genera.</title>
        <authorList>
            <person name="Goeker M."/>
        </authorList>
    </citation>
    <scope>NUCLEOTIDE SEQUENCE [LARGE SCALE GENOMIC DNA]</scope>
    <source>
        <strain evidence="3 4">DSM 45791</strain>
    </source>
</reference>